<name>A0A9P0ARX9_BRAAE</name>
<dbReference type="EMBL" id="OV121132">
    <property type="protein sequence ID" value="CAH0546904.1"/>
    <property type="molecule type" value="Genomic_DNA"/>
</dbReference>
<comment type="subcellular location">
    <subcellularLocation>
        <location evidence="1">Golgi apparatus</location>
    </subcellularLocation>
</comment>
<keyword evidence="2" id="KW-0333">Golgi apparatus</keyword>
<evidence type="ECO:0000259" key="6">
    <source>
        <dbReference type="Pfam" id="PF12325"/>
    </source>
</evidence>
<evidence type="ECO:0000313" key="7">
    <source>
        <dbReference type="EMBL" id="CAH0546904.1"/>
    </source>
</evidence>
<feature type="region of interest" description="Disordered" evidence="5">
    <location>
        <begin position="1079"/>
        <end position="1107"/>
    </location>
</feature>
<proteinExistence type="predicted"/>
<feature type="compositionally biased region" description="Polar residues" evidence="5">
    <location>
        <begin position="547"/>
        <end position="574"/>
    </location>
</feature>
<dbReference type="GO" id="GO:0005794">
    <property type="term" value="C:Golgi apparatus"/>
    <property type="evidence" value="ECO:0007669"/>
    <property type="project" value="UniProtKB-SubCell"/>
</dbReference>
<evidence type="ECO:0000256" key="4">
    <source>
        <dbReference type="SAM" id="Coils"/>
    </source>
</evidence>
<feature type="coiled-coil region" evidence="4">
    <location>
        <begin position="1142"/>
        <end position="1176"/>
    </location>
</feature>
<reference evidence="7" key="1">
    <citation type="submission" date="2021-12" db="EMBL/GenBank/DDBJ databases">
        <authorList>
            <person name="King R."/>
        </authorList>
    </citation>
    <scope>NUCLEOTIDE SEQUENCE</scope>
</reference>
<dbReference type="InterPro" id="IPR052602">
    <property type="entry name" value="Growth_transcription_reg"/>
</dbReference>
<feature type="coiled-coil region" evidence="4">
    <location>
        <begin position="681"/>
        <end position="931"/>
    </location>
</feature>
<feature type="compositionally biased region" description="Low complexity" evidence="5">
    <location>
        <begin position="270"/>
        <end position="285"/>
    </location>
</feature>
<feature type="domain" description="TATA element modulatory factor 1 TATA binding" evidence="6">
    <location>
        <begin position="1137"/>
        <end position="1243"/>
    </location>
</feature>
<evidence type="ECO:0000256" key="5">
    <source>
        <dbReference type="SAM" id="MobiDB-lite"/>
    </source>
</evidence>
<feature type="region of interest" description="Disordered" evidence="5">
    <location>
        <begin position="508"/>
        <end position="580"/>
    </location>
</feature>
<evidence type="ECO:0000256" key="2">
    <source>
        <dbReference type="ARBA" id="ARBA00023034"/>
    </source>
</evidence>
<evidence type="ECO:0000313" key="8">
    <source>
        <dbReference type="Proteomes" id="UP001154078"/>
    </source>
</evidence>
<dbReference type="PANTHER" id="PTHR46515:SF1">
    <property type="entry name" value="TATA ELEMENT MODULATORY FACTOR"/>
    <property type="match status" value="1"/>
</dbReference>
<dbReference type="Proteomes" id="UP001154078">
    <property type="component" value="Chromosome 1"/>
</dbReference>
<dbReference type="Pfam" id="PF12325">
    <property type="entry name" value="TMF_TATA_bd"/>
    <property type="match status" value="1"/>
</dbReference>
<gene>
    <name evidence="7" type="ORF">MELIAE_LOCUS986</name>
</gene>
<protein>
    <recommendedName>
        <fullName evidence="6">TATA element modulatory factor 1 TATA binding domain-containing protein</fullName>
    </recommendedName>
</protein>
<sequence length="1252" mass="141020">MSWFDASGLASIAKTALKEAQKTIDKALDIKDDLNAIPVNTPIDTNPDDFFGTWGITESGHIKEDKKFPNDALKQARNSNSIWGSFSGSFFETAAAHKAQKSISIDSLDDSLDMGTEHFSSSKLVVHHSDDIDSQLSRISISELNENFHINKENLKPVDENQDVVVKRVEKPNALHVNRLSAISIESERNSSASLDIISPSTEWTTSPESDMLSVAHSLSTSSSAIGSKQVSESVEIVPESLTSPSSVEVLGTESSSRRESQQNTDDFVSPIESPWEKSSSSIEKISPESVEIIPEDQDETSVAEDTMSYTSISESTSATVLDSAFNMFKSQKMLKDTYIRNEVMTESGASDLSQNSDSIFIGTEAITRAPSRSTMNLPLAQVNQVLIDTQPQSTNQDMPNILKKTNVIDFSQDNDSVKSENIENLMDTSTDEGSQSDKTIMASDNIMESSSDTSTTETSGHSSYLKNMLADAMTEKSSEHSNQLYDLSQGVMLNSSKEEALENITISQLDMPAREHSPISSESRSDLVKIGSDYTSGHTSGDELETTTSSDLEIISSPNGDSSSTQSRQSPAKQTIHHKIKTDGCSVDSLLSKMTMKKAKGHNRELSEASSISDDSHSSEVEKLIKRISEMTEILESRESKLIDVNRRNAELQDINNDLKYQLDSFLSKQLESAELFQVTEEYTQRLSALEKKFQQAIREKDTLRKQLEHSKQDAATKMSKSDLESLISEKDETIKELREEGEKLSKQQLQHSNIIKKLRAKEKENEITIKHMKENIESLSTETERLKRSLTAKEEVERSQIEAVYQLTAKNKKIETELAKLQSELDDLKQKYDTTKKSLDAAKKELQDKNRTGSELLAREQMLESLENQKRATESQNEEIMGQLESLRLKLRQCDQDYLKKELGLKNENNELLQRLEEAEARNEELSQSILEVSKPLVRQLESLQATHNSKVTSFESLEQQYTIKISELQTKLQATVKTEKLAKEECNGLRSKVAELEGHLSSLKHQQELFQMKVEQQKTEHQIKENDFKTEIGKIKDSLVSAQQKVEDQYSEINALQQQLKIEKEANNAERKRKELLFKEHNDPPHISGGRLSPETGSNSPTLSLGKASIADSLSSSFWSQDEPFDIAQTPRYTNMLEMQMLQTNVKQKDGELQQLQWELNRREQERSLLNLEISSLLTKVEGLESSVVELKTLKTQFIEVQQQYDTLCQLYGEKVEENEELKLDLLDVKEMYKAQIDELLRQQKQQLK</sequence>
<feature type="region of interest" description="Disordered" evidence="5">
    <location>
        <begin position="236"/>
        <end position="285"/>
    </location>
</feature>
<organism evidence="7 8">
    <name type="scientific">Brassicogethes aeneus</name>
    <name type="common">Rape pollen beetle</name>
    <name type="synonym">Meligethes aeneus</name>
    <dbReference type="NCBI Taxonomy" id="1431903"/>
    <lineage>
        <taxon>Eukaryota</taxon>
        <taxon>Metazoa</taxon>
        <taxon>Ecdysozoa</taxon>
        <taxon>Arthropoda</taxon>
        <taxon>Hexapoda</taxon>
        <taxon>Insecta</taxon>
        <taxon>Pterygota</taxon>
        <taxon>Neoptera</taxon>
        <taxon>Endopterygota</taxon>
        <taxon>Coleoptera</taxon>
        <taxon>Polyphaga</taxon>
        <taxon>Cucujiformia</taxon>
        <taxon>Nitidulidae</taxon>
        <taxon>Meligethinae</taxon>
        <taxon>Brassicogethes</taxon>
    </lineage>
</organism>
<evidence type="ECO:0000256" key="3">
    <source>
        <dbReference type="ARBA" id="ARBA00023054"/>
    </source>
</evidence>
<keyword evidence="3 4" id="KW-0175">Coiled coil</keyword>
<dbReference type="PANTHER" id="PTHR46515">
    <property type="entry name" value="TATA ELEMENT MODULATORY FACTOR TMF1"/>
    <property type="match status" value="1"/>
</dbReference>
<keyword evidence="8" id="KW-1185">Reference proteome</keyword>
<dbReference type="AlphaFoldDB" id="A0A9P0ARX9"/>
<dbReference type="InterPro" id="IPR022091">
    <property type="entry name" value="TMF_TATA-bd"/>
</dbReference>
<dbReference type="InterPro" id="IPR022092">
    <property type="entry name" value="TMF_DNA-bd"/>
</dbReference>
<dbReference type="OrthoDB" id="74178at2759"/>
<accession>A0A9P0ARX9</accession>
<feature type="coiled-coil region" evidence="4">
    <location>
        <begin position="1042"/>
        <end position="1076"/>
    </location>
</feature>
<dbReference type="Pfam" id="PF12329">
    <property type="entry name" value="TMF_DNA_bd"/>
    <property type="match status" value="1"/>
</dbReference>
<dbReference type="GO" id="GO:0005783">
    <property type="term" value="C:endoplasmic reticulum"/>
    <property type="evidence" value="ECO:0007669"/>
    <property type="project" value="TreeGrafter"/>
</dbReference>
<evidence type="ECO:0000256" key="1">
    <source>
        <dbReference type="ARBA" id="ARBA00004555"/>
    </source>
</evidence>
<feature type="compositionally biased region" description="Basic and acidic residues" evidence="5">
    <location>
        <begin position="513"/>
        <end position="528"/>
    </location>
</feature>